<gene>
    <name evidence="7" type="ORF">DES38_11453</name>
</gene>
<feature type="transmembrane region" description="Helical" evidence="6">
    <location>
        <begin position="431"/>
        <end position="450"/>
    </location>
</feature>
<feature type="transmembrane region" description="Helical" evidence="6">
    <location>
        <begin position="338"/>
        <end position="356"/>
    </location>
</feature>
<dbReference type="InterPro" id="IPR002797">
    <property type="entry name" value="Polysacc_synth"/>
</dbReference>
<name>A0A2V3W2Q9_9BACI</name>
<evidence type="ECO:0000313" key="7">
    <source>
        <dbReference type="EMBL" id="PXW88190.1"/>
    </source>
</evidence>
<sequence length="545" mass="59547">MSKNTIIRGTALLAGASFISRLLGMLYTIPFESLVGATGGKLYGLAYGPYTIFISLSTIGIPLAVSKFVAKYNSLGDYRTSFRMYQVALKLMIISGIVSFAVLFGGAELLAQLYIPDQAEGISVGDVAMVIRMVSFALLIIPATSITRGFFQGFESMGPTAISQVIEQVARIAFLLTAVYLIINVFDGSTTTAVGFATFSAFIGAIASLFVLLWYWKKRKTHLDKYIKQQRIKSEPLTTKQLFRELFSYAGPFVFVGLAIPLYQQIDAITFSRTLVNTGVGQLEIDHAFSNINLYGHKLIMIPITLATGMSLATLPTLTKSFVDKKRQLLFKQINQSIQVIIFIVLPAVVGMSLLSENIWGAFYGISAYLDFNARILAWYAPVALFFALFTVTSSILQGINEQRYAIYSLGLGLALKALINVPLLSLLGPIGAVVGTLIASATTVVSNLIRVKYSIGFSLKAVSKRSVLMGIFTLIMALTVFGTRVAISPLLHYSDGRLANVLILAITTTIGAYVYLWLSYHSTLMERVMGGRMHKLGRIFGKRG</sequence>
<feature type="transmembrane region" description="Helical" evidence="6">
    <location>
        <begin position="91"/>
        <end position="115"/>
    </location>
</feature>
<evidence type="ECO:0000256" key="5">
    <source>
        <dbReference type="ARBA" id="ARBA00023136"/>
    </source>
</evidence>
<keyword evidence="5 6" id="KW-0472">Membrane</keyword>
<feature type="transmembrane region" description="Helical" evidence="6">
    <location>
        <begin position="192"/>
        <end position="216"/>
    </location>
</feature>
<dbReference type="InterPro" id="IPR050833">
    <property type="entry name" value="Poly_Biosynth_Transport"/>
</dbReference>
<feature type="transmembrane region" description="Helical" evidence="6">
    <location>
        <begin position="405"/>
        <end position="425"/>
    </location>
</feature>
<dbReference type="Proteomes" id="UP000247922">
    <property type="component" value="Unassembled WGS sequence"/>
</dbReference>
<evidence type="ECO:0000256" key="1">
    <source>
        <dbReference type="ARBA" id="ARBA00004651"/>
    </source>
</evidence>
<dbReference type="PIRSF" id="PIRSF038958">
    <property type="entry name" value="PG_synth_SpoVB"/>
    <property type="match status" value="1"/>
</dbReference>
<comment type="subcellular location">
    <subcellularLocation>
        <location evidence="1">Cell membrane</location>
        <topology evidence="1">Multi-pass membrane protein</topology>
    </subcellularLocation>
</comment>
<dbReference type="AlphaFoldDB" id="A0A2V3W2Q9"/>
<evidence type="ECO:0000256" key="2">
    <source>
        <dbReference type="ARBA" id="ARBA00022475"/>
    </source>
</evidence>
<evidence type="ECO:0000256" key="3">
    <source>
        <dbReference type="ARBA" id="ARBA00022692"/>
    </source>
</evidence>
<feature type="transmembrane region" description="Helical" evidence="6">
    <location>
        <begin position="471"/>
        <end position="493"/>
    </location>
</feature>
<dbReference type="PANTHER" id="PTHR30250:SF21">
    <property type="entry name" value="LIPID II FLIPPASE MURJ"/>
    <property type="match status" value="1"/>
</dbReference>
<keyword evidence="8" id="KW-1185">Reference proteome</keyword>
<feature type="transmembrane region" description="Helical" evidence="6">
    <location>
        <begin position="50"/>
        <end position="70"/>
    </location>
</feature>
<dbReference type="EMBL" id="QJJR01000014">
    <property type="protein sequence ID" value="PXW88190.1"/>
    <property type="molecule type" value="Genomic_DNA"/>
</dbReference>
<dbReference type="Pfam" id="PF01943">
    <property type="entry name" value="Polysacc_synt"/>
    <property type="match status" value="1"/>
</dbReference>
<feature type="transmembrane region" description="Helical" evidence="6">
    <location>
        <begin position="299"/>
        <end position="318"/>
    </location>
</feature>
<dbReference type="InterPro" id="IPR024923">
    <property type="entry name" value="PG_synth_SpoVB"/>
</dbReference>
<reference evidence="7 8" key="1">
    <citation type="submission" date="2018-05" db="EMBL/GenBank/DDBJ databases">
        <title>Genomic Encyclopedia of Type Strains, Phase IV (KMG-IV): sequencing the most valuable type-strain genomes for metagenomic binning, comparative biology and taxonomic classification.</title>
        <authorList>
            <person name="Goeker M."/>
        </authorList>
    </citation>
    <scope>NUCLEOTIDE SEQUENCE [LARGE SCALE GENOMIC DNA]</scope>
    <source>
        <strain evidence="7 8">DSM 22440</strain>
    </source>
</reference>
<dbReference type="OrthoDB" id="9775950at2"/>
<evidence type="ECO:0000313" key="8">
    <source>
        <dbReference type="Proteomes" id="UP000247922"/>
    </source>
</evidence>
<dbReference type="GO" id="GO:0005886">
    <property type="term" value="C:plasma membrane"/>
    <property type="evidence" value="ECO:0007669"/>
    <property type="project" value="UniProtKB-SubCell"/>
</dbReference>
<accession>A0A2V3W2Q9</accession>
<evidence type="ECO:0000256" key="4">
    <source>
        <dbReference type="ARBA" id="ARBA00022989"/>
    </source>
</evidence>
<feature type="transmembrane region" description="Helical" evidence="6">
    <location>
        <begin position="168"/>
        <end position="186"/>
    </location>
</feature>
<keyword evidence="2" id="KW-1003">Cell membrane</keyword>
<comment type="caution">
    <text evidence="7">The sequence shown here is derived from an EMBL/GenBank/DDBJ whole genome shotgun (WGS) entry which is preliminary data.</text>
</comment>
<dbReference type="PANTHER" id="PTHR30250">
    <property type="entry name" value="PST FAMILY PREDICTED COLANIC ACID TRANSPORTER"/>
    <property type="match status" value="1"/>
</dbReference>
<feature type="transmembrane region" description="Helical" evidence="6">
    <location>
        <begin position="127"/>
        <end position="147"/>
    </location>
</feature>
<organism evidence="7 8">
    <name type="scientific">Streptohalobacillus salinus</name>
    <dbReference type="NCBI Taxonomy" id="621096"/>
    <lineage>
        <taxon>Bacteria</taxon>
        <taxon>Bacillati</taxon>
        <taxon>Bacillota</taxon>
        <taxon>Bacilli</taxon>
        <taxon>Bacillales</taxon>
        <taxon>Bacillaceae</taxon>
        <taxon>Streptohalobacillus</taxon>
    </lineage>
</organism>
<feature type="transmembrane region" description="Helical" evidence="6">
    <location>
        <begin position="376"/>
        <end position="393"/>
    </location>
</feature>
<protein>
    <submittedName>
        <fullName evidence="7">PST family polysaccharide transporter</fullName>
    </submittedName>
</protein>
<evidence type="ECO:0000256" key="6">
    <source>
        <dbReference type="SAM" id="Phobius"/>
    </source>
</evidence>
<feature type="transmembrane region" description="Helical" evidence="6">
    <location>
        <begin position="12"/>
        <end position="30"/>
    </location>
</feature>
<dbReference type="RefSeq" id="WP_110252006.1">
    <property type="nucleotide sequence ID" value="NZ_QJJR01000014.1"/>
</dbReference>
<proteinExistence type="predicted"/>
<dbReference type="CDD" id="cd13124">
    <property type="entry name" value="MATE_SpoVB_like"/>
    <property type="match status" value="1"/>
</dbReference>
<feature type="transmembrane region" description="Helical" evidence="6">
    <location>
        <begin position="246"/>
        <end position="266"/>
    </location>
</feature>
<feature type="transmembrane region" description="Helical" evidence="6">
    <location>
        <begin position="499"/>
        <end position="519"/>
    </location>
</feature>
<keyword evidence="4 6" id="KW-1133">Transmembrane helix</keyword>
<keyword evidence="3 6" id="KW-0812">Transmembrane</keyword>